<evidence type="ECO:0000313" key="3">
    <source>
        <dbReference type="Proteomes" id="UP000028999"/>
    </source>
</evidence>
<dbReference type="Gramene" id="CDY08813">
    <property type="protein sequence ID" value="CDY08813"/>
    <property type="gene ID" value="GSBRNA2T00000773001"/>
</dbReference>
<proteinExistence type="predicted"/>
<dbReference type="STRING" id="3708.A0A078FAG5"/>
<evidence type="ECO:0000313" key="2">
    <source>
        <dbReference type="EMBL" id="CDY08813.1"/>
    </source>
</evidence>
<protein>
    <submittedName>
        <fullName evidence="2">BnaA06g24110D protein</fullName>
    </submittedName>
</protein>
<dbReference type="PaxDb" id="3708-A0A078FAG5"/>
<gene>
    <name evidence="2" type="primary">BnaA06g24110D</name>
    <name evidence="2" type="ORF">GSBRNA2T00000773001</name>
</gene>
<feature type="compositionally biased region" description="Low complexity" evidence="1">
    <location>
        <begin position="39"/>
        <end position="48"/>
    </location>
</feature>
<dbReference type="EMBL" id="LK031989">
    <property type="protein sequence ID" value="CDY08813.1"/>
    <property type="molecule type" value="Genomic_DNA"/>
</dbReference>
<feature type="compositionally biased region" description="Low complexity" evidence="1">
    <location>
        <begin position="74"/>
        <end position="84"/>
    </location>
</feature>
<dbReference type="Proteomes" id="UP000028999">
    <property type="component" value="Unassembled WGS sequence"/>
</dbReference>
<name>A0A078FAG5_BRANA</name>
<feature type="compositionally biased region" description="Polar residues" evidence="1">
    <location>
        <begin position="29"/>
        <end position="38"/>
    </location>
</feature>
<accession>A0A078FAG5</accession>
<organism evidence="2 3">
    <name type="scientific">Brassica napus</name>
    <name type="common">Rape</name>
    <dbReference type="NCBI Taxonomy" id="3708"/>
    <lineage>
        <taxon>Eukaryota</taxon>
        <taxon>Viridiplantae</taxon>
        <taxon>Streptophyta</taxon>
        <taxon>Embryophyta</taxon>
        <taxon>Tracheophyta</taxon>
        <taxon>Spermatophyta</taxon>
        <taxon>Magnoliopsida</taxon>
        <taxon>eudicotyledons</taxon>
        <taxon>Gunneridae</taxon>
        <taxon>Pentapetalae</taxon>
        <taxon>rosids</taxon>
        <taxon>malvids</taxon>
        <taxon>Brassicales</taxon>
        <taxon>Brassicaceae</taxon>
        <taxon>Brassiceae</taxon>
        <taxon>Brassica</taxon>
    </lineage>
</organism>
<feature type="region of interest" description="Disordered" evidence="1">
    <location>
        <begin position="22"/>
        <end position="104"/>
    </location>
</feature>
<reference evidence="2 3" key="1">
    <citation type="journal article" date="2014" name="Science">
        <title>Plant genetics. Early allopolyploid evolution in the post-Neolithic Brassica napus oilseed genome.</title>
        <authorList>
            <person name="Chalhoub B."/>
            <person name="Denoeud F."/>
            <person name="Liu S."/>
            <person name="Parkin I.A."/>
            <person name="Tang H."/>
            <person name="Wang X."/>
            <person name="Chiquet J."/>
            <person name="Belcram H."/>
            <person name="Tong C."/>
            <person name="Samans B."/>
            <person name="Correa M."/>
            <person name="Da Silva C."/>
            <person name="Just J."/>
            <person name="Falentin C."/>
            <person name="Koh C.S."/>
            <person name="Le Clainche I."/>
            <person name="Bernard M."/>
            <person name="Bento P."/>
            <person name="Noel B."/>
            <person name="Labadie K."/>
            <person name="Alberti A."/>
            <person name="Charles M."/>
            <person name="Arnaud D."/>
            <person name="Guo H."/>
            <person name="Daviaud C."/>
            <person name="Alamery S."/>
            <person name="Jabbari K."/>
            <person name="Zhao M."/>
            <person name="Edger P.P."/>
            <person name="Chelaifa H."/>
            <person name="Tack D."/>
            <person name="Lassalle G."/>
            <person name="Mestiri I."/>
            <person name="Schnel N."/>
            <person name="Le Paslier M.C."/>
            <person name="Fan G."/>
            <person name="Renault V."/>
            <person name="Bayer P.E."/>
            <person name="Golicz A.A."/>
            <person name="Manoli S."/>
            <person name="Lee T.H."/>
            <person name="Thi V.H."/>
            <person name="Chalabi S."/>
            <person name="Hu Q."/>
            <person name="Fan C."/>
            <person name="Tollenaere R."/>
            <person name="Lu Y."/>
            <person name="Battail C."/>
            <person name="Shen J."/>
            <person name="Sidebottom C.H."/>
            <person name="Wang X."/>
            <person name="Canaguier A."/>
            <person name="Chauveau A."/>
            <person name="Berard A."/>
            <person name="Deniot G."/>
            <person name="Guan M."/>
            <person name="Liu Z."/>
            <person name="Sun F."/>
            <person name="Lim Y.P."/>
            <person name="Lyons E."/>
            <person name="Town C.D."/>
            <person name="Bancroft I."/>
            <person name="Wang X."/>
            <person name="Meng J."/>
            <person name="Ma J."/>
            <person name="Pires J.C."/>
            <person name="King G.J."/>
            <person name="Brunel D."/>
            <person name="Delourme R."/>
            <person name="Renard M."/>
            <person name="Aury J.M."/>
            <person name="Adams K.L."/>
            <person name="Batley J."/>
            <person name="Snowdon R.J."/>
            <person name="Tost J."/>
            <person name="Edwards D."/>
            <person name="Zhou Y."/>
            <person name="Hua W."/>
            <person name="Sharpe A.G."/>
            <person name="Paterson A.H."/>
            <person name="Guan C."/>
            <person name="Wincker P."/>
        </authorList>
    </citation>
    <scope>NUCLEOTIDE SEQUENCE [LARGE SCALE GENOMIC DNA]</scope>
    <source>
        <strain evidence="3">cv. Darmor-bzh</strain>
    </source>
</reference>
<sequence length="144" mass="15897">MGENAAQRRSGCGLLSVMFGRRNLWSKKPTPTDNGSQKSTSTAATATSNIQFTKSPGNDLKKPHHDVKVSVETIQNNKIQNQNQRSVVPSKPSSNQYPNNHQLGTYENQHGVVTTTIVVALIHTEEDRGKCRERPLVYLVSLKA</sequence>
<feature type="compositionally biased region" description="Polar residues" evidence="1">
    <location>
        <begin position="85"/>
        <end position="104"/>
    </location>
</feature>
<keyword evidence="3" id="KW-1185">Reference proteome</keyword>
<evidence type="ECO:0000256" key="1">
    <source>
        <dbReference type="SAM" id="MobiDB-lite"/>
    </source>
</evidence>
<dbReference type="AlphaFoldDB" id="A0A078FAG5"/>